<protein>
    <submittedName>
        <fullName evidence="1">Uncharacterized protein</fullName>
    </submittedName>
</protein>
<dbReference type="EMBL" id="JAACNO010001608">
    <property type="protein sequence ID" value="KAF4138887.1"/>
    <property type="molecule type" value="Genomic_DNA"/>
</dbReference>
<name>A0A8S9UHF0_PHYIN</name>
<reference evidence="1" key="1">
    <citation type="submission" date="2020-03" db="EMBL/GenBank/DDBJ databases">
        <title>Hybrid Assembly of Korean Phytophthora infestans isolates.</title>
        <authorList>
            <person name="Prokchorchik M."/>
            <person name="Lee Y."/>
            <person name="Seo J."/>
            <person name="Cho J.-H."/>
            <person name="Park Y.-E."/>
            <person name="Jang D.-C."/>
            <person name="Im J.-S."/>
            <person name="Choi J.-G."/>
            <person name="Park H.-J."/>
            <person name="Lee G.-B."/>
            <person name="Lee Y.-G."/>
            <person name="Hong S.-Y."/>
            <person name="Cho K."/>
            <person name="Sohn K.H."/>
        </authorList>
    </citation>
    <scope>NUCLEOTIDE SEQUENCE</scope>
    <source>
        <strain evidence="1">KR_2_A2</strain>
    </source>
</reference>
<evidence type="ECO:0000313" key="2">
    <source>
        <dbReference type="Proteomes" id="UP000704712"/>
    </source>
</evidence>
<organism evidence="1 2">
    <name type="scientific">Phytophthora infestans</name>
    <name type="common">Potato late blight agent</name>
    <name type="synonym">Botrytis infestans</name>
    <dbReference type="NCBI Taxonomy" id="4787"/>
    <lineage>
        <taxon>Eukaryota</taxon>
        <taxon>Sar</taxon>
        <taxon>Stramenopiles</taxon>
        <taxon>Oomycota</taxon>
        <taxon>Peronosporomycetes</taxon>
        <taxon>Peronosporales</taxon>
        <taxon>Peronosporaceae</taxon>
        <taxon>Phytophthora</taxon>
    </lineage>
</organism>
<gene>
    <name evidence="1" type="ORF">GN958_ATG11844</name>
</gene>
<dbReference type="Proteomes" id="UP000704712">
    <property type="component" value="Unassembled WGS sequence"/>
</dbReference>
<proteinExistence type="predicted"/>
<sequence>MPSIVQHCWMRPTGIAPHIELLSQHSETRRVRSIGTWDHNPRDTWHNDPVVATRGRVVTTTRLGRAYKLSTTSPT</sequence>
<accession>A0A8S9UHF0</accession>
<comment type="caution">
    <text evidence="1">The sequence shown here is derived from an EMBL/GenBank/DDBJ whole genome shotgun (WGS) entry which is preliminary data.</text>
</comment>
<dbReference type="AlphaFoldDB" id="A0A8S9UHF0"/>
<evidence type="ECO:0000313" key="1">
    <source>
        <dbReference type="EMBL" id="KAF4138887.1"/>
    </source>
</evidence>